<dbReference type="Pfam" id="PF00133">
    <property type="entry name" value="tRNA-synt_1"/>
    <property type="match status" value="1"/>
</dbReference>
<dbReference type="InterPro" id="IPR009008">
    <property type="entry name" value="Val/Leu/Ile-tRNA-synth_edit"/>
</dbReference>
<dbReference type="GO" id="GO:0032543">
    <property type="term" value="P:mitochondrial translation"/>
    <property type="evidence" value="ECO:0007669"/>
    <property type="project" value="TreeGrafter"/>
</dbReference>
<evidence type="ECO:0000256" key="3">
    <source>
        <dbReference type="ARBA" id="ARBA00022598"/>
    </source>
</evidence>
<evidence type="ECO:0000256" key="8">
    <source>
        <dbReference type="ARBA" id="ARBA00032665"/>
    </source>
</evidence>
<organism evidence="11 12">
    <name type="scientific">Caenorhabditis bovis</name>
    <dbReference type="NCBI Taxonomy" id="2654633"/>
    <lineage>
        <taxon>Eukaryota</taxon>
        <taxon>Metazoa</taxon>
        <taxon>Ecdysozoa</taxon>
        <taxon>Nematoda</taxon>
        <taxon>Chromadorea</taxon>
        <taxon>Rhabditida</taxon>
        <taxon>Rhabditina</taxon>
        <taxon>Rhabditomorpha</taxon>
        <taxon>Rhabditoidea</taxon>
        <taxon>Rhabditidae</taxon>
        <taxon>Peloderinae</taxon>
        <taxon>Caenorhabditis</taxon>
    </lineage>
</organism>
<keyword evidence="3" id="KW-0436">Ligase</keyword>
<dbReference type="InterPro" id="IPR053720">
    <property type="entry name" value="Psm_Assembly_Chaperone"/>
</dbReference>
<dbReference type="PRINTS" id="PR00984">
    <property type="entry name" value="TRNASYNTHILE"/>
</dbReference>
<protein>
    <recommendedName>
        <fullName evidence="2">isoleucine--tRNA ligase</fullName>
        <ecNumber evidence="2">6.1.1.5</ecNumber>
    </recommendedName>
    <alternativeName>
        <fullName evidence="8">Isoleucyl-tRNA synthetase</fullName>
    </alternativeName>
</protein>
<dbReference type="FunFam" id="3.40.50.620:FF:000401">
    <property type="entry name" value="Isoleucyl-tRNA synthetase (Mitochondrial)"/>
    <property type="match status" value="1"/>
</dbReference>
<dbReference type="GO" id="GO:0004822">
    <property type="term" value="F:isoleucine-tRNA ligase activity"/>
    <property type="evidence" value="ECO:0007669"/>
    <property type="project" value="UniProtKB-EC"/>
</dbReference>
<proteinExistence type="inferred from homology"/>
<keyword evidence="12" id="KW-1185">Reference proteome</keyword>
<evidence type="ECO:0000313" key="11">
    <source>
        <dbReference type="EMBL" id="CAB3408133.1"/>
    </source>
</evidence>
<dbReference type="SUPFAM" id="SSF47323">
    <property type="entry name" value="Anticodon-binding domain of a subclass of class I aminoacyl-tRNA synthetases"/>
    <property type="match status" value="1"/>
</dbReference>
<evidence type="ECO:0000259" key="9">
    <source>
        <dbReference type="Pfam" id="PF00133"/>
    </source>
</evidence>
<keyword evidence="5" id="KW-0067">ATP-binding</keyword>
<dbReference type="AlphaFoldDB" id="A0A8S1F8Y9"/>
<gene>
    <name evidence="11" type="ORF">CBOVIS_LOCUS9952</name>
</gene>
<dbReference type="EMBL" id="CADEPM010000006">
    <property type="protein sequence ID" value="CAB3408133.1"/>
    <property type="molecule type" value="Genomic_DNA"/>
</dbReference>
<evidence type="ECO:0000256" key="5">
    <source>
        <dbReference type="ARBA" id="ARBA00022840"/>
    </source>
</evidence>
<dbReference type="InterPro" id="IPR013155">
    <property type="entry name" value="M/V/L/I-tRNA-synth_anticd-bd"/>
</dbReference>
<sequence>MSLPFSDHSFEFQGRQIHFSITNHADQDFVAFNSTGRIGLVVEVIQPPEILSQALASQERVEYELKYLLGSTDIPGIELFIRRLVIHFAKHNSRRKLLIARYYSNDQKKKKSVFLPKSDFVNHIKSTERALSDQTAAINGGLDNLYSWQISQTSRPDFEILDGPPYANGEAHTGHAINKILKDFVVKSRVGLGFRVKFRPGWDCHGLPIELKINKNVKVSNAKTPIEIRTAAREVAADAIGKQMNAFRRWGVSADWSNPYLTKSRGYVAAQLRVFGRLVQNRLVYRAFKPVYWSPSSATALAESELEYNEKHQSTSAYFRFKLDKIDLTCIEWLEIPQDSFEIFALAWTTTPWTLPLNNAICVSKNIKYSIVQFVGESKNSYYIISEKLLSEFEKTTERCCRIVGEISGNELIGKRYHSCWDSEELLPILEGEHVTDAIGTGLVHTSFAHGFQDYDVALARGVNVESFVNSSGCYSNQMGPLSGKFVLGEGQKEALKVLEKDVIHTSKFVHSYPYDWRTKKPVIIRSSEQWFINIGDVGHTASEMIDQINVSAGDTDLRGSLKNLVSTRKAWCISRQRVWGTPIPALIDSEGNSYTSREFIEHVADLIENNGPDIWWNATVDELLTPNITSTLNIPRHTKLSKNTDIMDVWLDSGLAWAAARNPEDVGRPADVVLEGVDQFRGWFQSLLLTSVAVQNKLPYKRIIVHGFCVDENNNKMSKSIGNVVDPIMLTDGSLKQKAIGADGLRFWVALSGSENVGESKIGKTTIENIDKKIVAIRNGFRFMIGGSSGFQSARIPTNLRILDQEMLRSCDEFVNRSVQNYEEFKFRTVANDLVQFVQRNFSANYVKYVRDRLYCDKIGSESHLSAQYTLNTLAHNLAHVISPILPHLSAEVLHYLPGEHEKKILRLKFSELKSGINFDPFLSEYISTVSDVRKLIDIKAGPSVDTSKKAALISLPTPSYDLLNDLHANNELLELLNVSQVDLSSGSSEVQVEIAESELKYCERCRKHTRKENETHCDRCAFALS</sequence>
<dbReference type="InterPro" id="IPR050081">
    <property type="entry name" value="Ile-tRNA_ligase"/>
</dbReference>
<dbReference type="Gene3D" id="1.10.730.20">
    <property type="match status" value="1"/>
</dbReference>
<dbReference type="Gene3D" id="1.10.10.830">
    <property type="entry name" value="Ile-tRNA synthetase CP2 domain-like"/>
    <property type="match status" value="1"/>
</dbReference>
<dbReference type="Gene3D" id="3.40.50.620">
    <property type="entry name" value="HUPs"/>
    <property type="match status" value="2"/>
</dbReference>
<evidence type="ECO:0000259" key="10">
    <source>
        <dbReference type="Pfam" id="PF08264"/>
    </source>
</evidence>
<dbReference type="GO" id="GO:0000049">
    <property type="term" value="F:tRNA binding"/>
    <property type="evidence" value="ECO:0007669"/>
    <property type="project" value="InterPro"/>
</dbReference>
<dbReference type="GO" id="GO:0002161">
    <property type="term" value="F:aminoacyl-tRNA deacylase activity"/>
    <property type="evidence" value="ECO:0007669"/>
    <property type="project" value="InterPro"/>
</dbReference>
<dbReference type="Gene3D" id="3.30.230.90">
    <property type="match status" value="1"/>
</dbReference>
<comment type="similarity">
    <text evidence="1">Belongs to the class-I aminoacyl-tRNA synthetase family.</text>
</comment>
<keyword evidence="4" id="KW-0547">Nucleotide-binding</keyword>
<evidence type="ECO:0000256" key="2">
    <source>
        <dbReference type="ARBA" id="ARBA00013165"/>
    </source>
</evidence>
<dbReference type="SUPFAM" id="SSF52374">
    <property type="entry name" value="Nucleotidylyl transferase"/>
    <property type="match status" value="1"/>
</dbReference>
<evidence type="ECO:0000256" key="7">
    <source>
        <dbReference type="ARBA" id="ARBA00023146"/>
    </source>
</evidence>
<evidence type="ECO:0000313" key="12">
    <source>
        <dbReference type="Proteomes" id="UP000494206"/>
    </source>
</evidence>
<dbReference type="GO" id="GO:0005524">
    <property type="term" value="F:ATP binding"/>
    <property type="evidence" value="ECO:0007669"/>
    <property type="project" value="UniProtKB-KW"/>
</dbReference>
<dbReference type="SUPFAM" id="SSF50677">
    <property type="entry name" value="ValRS/IleRS/LeuRS editing domain"/>
    <property type="match status" value="1"/>
</dbReference>
<dbReference type="Pfam" id="PF08264">
    <property type="entry name" value="Anticodon_1"/>
    <property type="match status" value="1"/>
</dbReference>
<dbReference type="Proteomes" id="UP000494206">
    <property type="component" value="Unassembled WGS sequence"/>
</dbReference>
<dbReference type="GO" id="GO:0005739">
    <property type="term" value="C:mitochondrion"/>
    <property type="evidence" value="ECO:0007669"/>
    <property type="project" value="TreeGrafter"/>
</dbReference>
<dbReference type="PANTHER" id="PTHR42765:SF1">
    <property type="entry name" value="ISOLEUCINE--TRNA LIGASE, MITOCHONDRIAL"/>
    <property type="match status" value="1"/>
</dbReference>
<feature type="domain" description="Methionyl/Valyl/Leucyl/Isoleucyl-tRNA synthetase anticodon-binding" evidence="10">
    <location>
        <begin position="805"/>
        <end position="942"/>
    </location>
</feature>
<keyword evidence="7" id="KW-0030">Aminoacyl-tRNA synthetase</keyword>
<dbReference type="InterPro" id="IPR002300">
    <property type="entry name" value="aa-tRNA-synth_Ia"/>
</dbReference>
<evidence type="ECO:0000256" key="6">
    <source>
        <dbReference type="ARBA" id="ARBA00022917"/>
    </source>
</evidence>
<comment type="caution">
    <text evidence="11">The sequence shown here is derived from an EMBL/GenBank/DDBJ whole genome shotgun (WGS) entry which is preliminary data.</text>
</comment>
<dbReference type="PANTHER" id="PTHR42765">
    <property type="entry name" value="SOLEUCYL-TRNA SYNTHETASE"/>
    <property type="match status" value="1"/>
</dbReference>
<dbReference type="InterPro" id="IPR014729">
    <property type="entry name" value="Rossmann-like_a/b/a_fold"/>
</dbReference>
<dbReference type="OrthoDB" id="10264412at2759"/>
<reference evidence="11 12" key="1">
    <citation type="submission" date="2020-04" db="EMBL/GenBank/DDBJ databases">
        <authorList>
            <person name="Laetsch R D."/>
            <person name="Stevens L."/>
            <person name="Kumar S."/>
            <person name="Blaxter L. M."/>
        </authorList>
    </citation>
    <scope>NUCLEOTIDE SEQUENCE [LARGE SCALE GENOMIC DNA]</scope>
</reference>
<keyword evidence="6" id="KW-0648">Protein biosynthesis</keyword>
<dbReference type="EC" id="6.1.1.5" evidence="2"/>
<dbReference type="GO" id="GO:0006428">
    <property type="term" value="P:isoleucyl-tRNA aminoacylation"/>
    <property type="evidence" value="ECO:0007669"/>
    <property type="project" value="InterPro"/>
</dbReference>
<evidence type="ECO:0000256" key="1">
    <source>
        <dbReference type="ARBA" id="ARBA00005594"/>
    </source>
</evidence>
<dbReference type="CDD" id="cd07960">
    <property type="entry name" value="Anticodon_Ia_Ile_BEm"/>
    <property type="match status" value="1"/>
</dbReference>
<feature type="domain" description="Aminoacyl-tRNA synthetase class Ia" evidence="9">
    <location>
        <begin position="151"/>
        <end position="754"/>
    </location>
</feature>
<evidence type="ECO:0000256" key="4">
    <source>
        <dbReference type="ARBA" id="ARBA00022741"/>
    </source>
</evidence>
<name>A0A8S1F8Y9_9PELO</name>
<dbReference type="InterPro" id="IPR002301">
    <property type="entry name" value="Ile-tRNA-ligase"/>
</dbReference>
<dbReference type="NCBIfam" id="TIGR00392">
    <property type="entry name" value="ileS"/>
    <property type="match status" value="1"/>
</dbReference>
<dbReference type="InterPro" id="IPR033708">
    <property type="entry name" value="Anticodon_Ile_BEm"/>
</dbReference>
<accession>A0A8S1F8Y9</accession>
<dbReference type="InterPro" id="IPR009080">
    <property type="entry name" value="tRNAsynth_Ia_anticodon-bd"/>
</dbReference>